<dbReference type="Proteomes" id="UP000608522">
    <property type="component" value="Unassembled WGS sequence"/>
</dbReference>
<proteinExistence type="predicted"/>
<keyword evidence="2" id="KW-1185">Reference proteome</keyword>
<accession>A0ABQ3T3J8</accession>
<reference evidence="2" key="1">
    <citation type="submission" date="2023-07" db="EMBL/GenBank/DDBJ databases">
        <title>Whole genome shotgun sequence of Streptomyces spororaveus NBRC 15456.</title>
        <authorList>
            <person name="Komaki H."/>
            <person name="Tamura T."/>
        </authorList>
    </citation>
    <scope>NUCLEOTIDE SEQUENCE [LARGE SCALE GENOMIC DNA]</scope>
    <source>
        <strain evidence="2">NBRC 15456</strain>
    </source>
</reference>
<organism evidence="1 2">
    <name type="scientific">Streptomyces spororaveus</name>
    <dbReference type="NCBI Taxonomy" id="284039"/>
    <lineage>
        <taxon>Bacteria</taxon>
        <taxon>Bacillati</taxon>
        <taxon>Actinomycetota</taxon>
        <taxon>Actinomycetes</taxon>
        <taxon>Kitasatosporales</taxon>
        <taxon>Streptomycetaceae</taxon>
        <taxon>Streptomyces</taxon>
    </lineage>
</organism>
<name>A0ABQ3T3J8_9ACTN</name>
<evidence type="ECO:0000313" key="2">
    <source>
        <dbReference type="Proteomes" id="UP000608522"/>
    </source>
</evidence>
<gene>
    <name evidence="1" type="ORF">Sspor_05240</name>
</gene>
<dbReference type="EMBL" id="BNED01000003">
    <property type="protein sequence ID" value="GHI74963.1"/>
    <property type="molecule type" value="Genomic_DNA"/>
</dbReference>
<protein>
    <recommendedName>
        <fullName evidence="3">Ribbon-helix-helix CopG family protein</fullName>
    </recommendedName>
</protein>
<sequence>MSSSKPTSIKATEATRDRLRLLAQERGTTITELLEELAQSRLTRSEQEQRARLAAAELGLEYTEDLQQAGQSAWDKIRAHQGGTAA</sequence>
<evidence type="ECO:0008006" key="3">
    <source>
        <dbReference type="Google" id="ProtNLM"/>
    </source>
</evidence>
<comment type="caution">
    <text evidence="1">The sequence shown here is derived from an EMBL/GenBank/DDBJ whole genome shotgun (WGS) entry which is preliminary data.</text>
</comment>
<evidence type="ECO:0000313" key="1">
    <source>
        <dbReference type="EMBL" id="GHI74963.1"/>
    </source>
</evidence>
<dbReference type="RefSeq" id="WP_202197483.1">
    <property type="nucleotide sequence ID" value="NZ_BAAATO010000056.1"/>
</dbReference>